<protein>
    <recommendedName>
        <fullName evidence="1">Abnormal cell migration protein 18-like fibronectin type I domain-containing protein</fullName>
    </recommendedName>
</protein>
<sequence length="279" mass="31441">MLVLVPLGEDPKTAKNRIIIPQVKGNHRLAVLPCLIAGLGIYEHGKTFTKGNFHYNCKNGTAEVIACVSDDMSVIQIGRTFLKEGIRHRCEVKGQTVTYEQKSTCYENGIHYDIGETFKNGSFQLICKENGVAVKEAVILLGESRIISDRRHSCELTENGKIRYVINFIGCFNSNGSAEYKPGQIWTEKHIRYQCSREGMTKVLGCVDGNGLFIELGHDVLMGGTVHRCYRIKNTTFYHRFQCQKDFSLTECVHANFLPTQEPQSEKSEINVVELKNSK</sequence>
<evidence type="ECO:0000259" key="1">
    <source>
        <dbReference type="Pfam" id="PF23003"/>
    </source>
</evidence>
<dbReference type="WBParaSite" id="Minc3s00719g16506">
    <property type="protein sequence ID" value="Minc3s00719g16506"/>
    <property type="gene ID" value="Minc3s00719g16506"/>
</dbReference>
<dbReference type="InterPro" id="IPR040282">
    <property type="entry name" value="Mig-18-like"/>
</dbReference>
<proteinExistence type="predicted"/>
<reference evidence="3" key="1">
    <citation type="submission" date="2022-11" db="UniProtKB">
        <authorList>
            <consortium name="WormBaseParasite"/>
        </authorList>
    </citation>
    <scope>IDENTIFICATION</scope>
</reference>
<accession>A0A914LVD0</accession>
<organism evidence="2 3">
    <name type="scientific">Meloidogyne incognita</name>
    <name type="common">Southern root-knot nematode worm</name>
    <name type="synonym">Oxyuris incognita</name>
    <dbReference type="NCBI Taxonomy" id="6306"/>
    <lineage>
        <taxon>Eukaryota</taxon>
        <taxon>Metazoa</taxon>
        <taxon>Ecdysozoa</taxon>
        <taxon>Nematoda</taxon>
        <taxon>Chromadorea</taxon>
        <taxon>Rhabditida</taxon>
        <taxon>Tylenchina</taxon>
        <taxon>Tylenchomorpha</taxon>
        <taxon>Tylenchoidea</taxon>
        <taxon>Meloidogynidae</taxon>
        <taxon>Meloidogyninae</taxon>
        <taxon>Meloidogyne</taxon>
        <taxon>Meloidogyne incognita group</taxon>
    </lineage>
</organism>
<keyword evidence="2" id="KW-1185">Reference proteome</keyword>
<evidence type="ECO:0000313" key="2">
    <source>
        <dbReference type="Proteomes" id="UP000887563"/>
    </source>
</evidence>
<dbReference type="Proteomes" id="UP000887563">
    <property type="component" value="Unplaced"/>
</dbReference>
<name>A0A914LVD0_MELIC</name>
<dbReference type="Pfam" id="PF23003">
    <property type="entry name" value="Fn1_2"/>
    <property type="match status" value="3"/>
</dbReference>
<dbReference type="InterPro" id="IPR055119">
    <property type="entry name" value="Mig18_Fn1"/>
</dbReference>
<feature type="domain" description="Abnormal cell migration protein 18-like fibronectin type I" evidence="1">
    <location>
        <begin position="170"/>
        <end position="236"/>
    </location>
</feature>
<dbReference type="PANTHER" id="PTHR35572">
    <property type="entry name" value="PROTEIN CBG04538-RELATED"/>
    <property type="match status" value="1"/>
</dbReference>
<dbReference type="PANTHER" id="PTHR35572:SF4">
    <property type="entry name" value="PROTEIN CBG15747"/>
    <property type="match status" value="1"/>
</dbReference>
<evidence type="ECO:0000313" key="3">
    <source>
        <dbReference type="WBParaSite" id="Minc3s00719g16506"/>
    </source>
</evidence>
<feature type="domain" description="Abnormal cell migration protein 18-like fibronectin type I" evidence="1">
    <location>
        <begin position="104"/>
        <end position="134"/>
    </location>
</feature>
<feature type="domain" description="Abnormal cell migration protein 18-like fibronectin type I" evidence="1">
    <location>
        <begin position="41"/>
        <end position="97"/>
    </location>
</feature>
<dbReference type="AlphaFoldDB" id="A0A914LVD0"/>